<keyword evidence="1 3" id="KW-0853">WD repeat</keyword>
<accession>A0A9P7JQX0</accession>
<dbReference type="RefSeq" id="XP_041289421.1">
    <property type="nucleotide sequence ID" value="XM_041429239.1"/>
</dbReference>
<dbReference type="PANTHER" id="PTHR19879:SF9">
    <property type="entry name" value="TRANSCRIPTION INITIATION FACTOR TFIID SUBUNIT 5"/>
    <property type="match status" value="1"/>
</dbReference>
<dbReference type="Gene3D" id="2.130.10.10">
    <property type="entry name" value="YVTN repeat-like/Quinoprotein amine dehydrogenase"/>
    <property type="match status" value="1"/>
</dbReference>
<dbReference type="SMART" id="SM00320">
    <property type="entry name" value="WD40"/>
    <property type="match status" value="1"/>
</dbReference>
<dbReference type="PROSITE" id="PS50294">
    <property type="entry name" value="WD_REPEATS_REGION"/>
    <property type="match status" value="1"/>
</dbReference>
<dbReference type="EMBL" id="JABBWM010000055">
    <property type="protein sequence ID" value="KAG2100161.1"/>
    <property type="molecule type" value="Genomic_DNA"/>
</dbReference>
<comment type="caution">
    <text evidence="4">The sequence shown here is derived from an EMBL/GenBank/DDBJ whole genome shotgun (WGS) entry which is preliminary data.</text>
</comment>
<dbReference type="InterPro" id="IPR001680">
    <property type="entry name" value="WD40_rpt"/>
</dbReference>
<evidence type="ECO:0000313" key="4">
    <source>
        <dbReference type="EMBL" id="KAG2100161.1"/>
    </source>
</evidence>
<keyword evidence="5" id="KW-1185">Reference proteome</keyword>
<dbReference type="SUPFAM" id="SSF50978">
    <property type="entry name" value="WD40 repeat-like"/>
    <property type="match status" value="1"/>
</dbReference>
<dbReference type="PANTHER" id="PTHR19879">
    <property type="entry name" value="TRANSCRIPTION INITIATION FACTOR TFIID"/>
    <property type="match status" value="1"/>
</dbReference>
<dbReference type="PROSITE" id="PS00678">
    <property type="entry name" value="WD_REPEATS_1"/>
    <property type="match status" value="1"/>
</dbReference>
<dbReference type="GeneID" id="64691498"/>
<name>A0A9P7JQX0_9AGAM</name>
<dbReference type="Pfam" id="PF00400">
    <property type="entry name" value="WD40"/>
    <property type="match status" value="1"/>
</dbReference>
<organism evidence="4 5">
    <name type="scientific">Suillus discolor</name>
    <dbReference type="NCBI Taxonomy" id="1912936"/>
    <lineage>
        <taxon>Eukaryota</taxon>
        <taxon>Fungi</taxon>
        <taxon>Dikarya</taxon>
        <taxon>Basidiomycota</taxon>
        <taxon>Agaricomycotina</taxon>
        <taxon>Agaricomycetes</taxon>
        <taxon>Agaricomycetidae</taxon>
        <taxon>Boletales</taxon>
        <taxon>Suillineae</taxon>
        <taxon>Suillaceae</taxon>
        <taxon>Suillus</taxon>
    </lineage>
</organism>
<dbReference type="InterPro" id="IPR015943">
    <property type="entry name" value="WD40/YVTN_repeat-like_dom_sf"/>
</dbReference>
<keyword evidence="2" id="KW-0677">Repeat</keyword>
<evidence type="ECO:0000313" key="5">
    <source>
        <dbReference type="Proteomes" id="UP000823399"/>
    </source>
</evidence>
<dbReference type="PROSITE" id="PS50082">
    <property type="entry name" value="WD_REPEATS_2"/>
    <property type="match status" value="1"/>
</dbReference>
<gene>
    <name evidence="4" type="ORF">F5147DRAFT_327705</name>
</gene>
<dbReference type="InterPro" id="IPR036322">
    <property type="entry name" value="WD40_repeat_dom_sf"/>
</dbReference>
<evidence type="ECO:0008006" key="6">
    <source>
        <dbReference type="Google" id="ProtNLM"/>
    </source>
</evidence>
<evidence type="ECO:0000256" key="1">
    <source>
        <dbReference type="ARBA" id="ARBA00022574"/>
    </source>
</evidence>
<dbReference type="InterPro" id="IPR019775">
    <property type="entry name" value="WD40_repeat_CS"/>
</dbReference>
<evidence type="ECO:0000256" key="2">
    <source>
        <dbReference type="ARBA" id="ARBA00022737"/>
    </source>
</evidence>
<proteinExistence type="predicted"/>
<dbReference type="AlphaFoldDB" id="A0A9P7JQX0"/>
<feature type="repeat" description="WD" evidence="3">
    <location>
        <begin position="11"/>
        <end position="45"/>
    </location>
</feature>
<sequence>MKTGQGVDPIFQGHTGGVYSIAISPDSRRIVSGSEDKTIRVWDIEFLNQPHPFKAPVICFSPNPSYALHSPSSFLQDSSNPVSVAANEDGWVVHPDGRLLLWIPLNFHPVMYAPGNTLVIHDRASQFDLSRLAHGTSWHMCREQEATLFSL</sequence>
<evidence type="ECO:0000256" key="3">
    <source>
        <dbReference type="PROSITE-ProRule" id="PRU00221"/>
    </source>
</evidence>
<protein>
    <recommendedName>
        <fullName evidence="6">WD40 repeat-like protein</fullName>
    </recommendedName>
</protein>
<reference evidence="4" key="1">
    <citation type="journal article" date="2020" name="New Phytol.">
        <title>Comparative genomics reveals dynamic genome evolution in host specialist ectomycorrhizal fungi.</title>
        <authorList>
            <person name="Lofgren L.A."/>
            <person name="Nguyen N.H."/>
            <person name="Vilgalys R."/>
            <person name="Ruytinx J."/>
            <person name="Liao H.L."/>
            <person name="Branco S."/>
            <person name="Kuo A."/>
            <person name="LaButti K."/>
            <person name="Lipzen A."/>
            <person name="Andreopoulos W."/>
            <person name="Pangilinan J."/>
            <person name="Riley R."/>
            <person name="Hundley H."/>
            <person name="Na H."/>
            <person name="Barry K."/>
            <person name="Grigoriev I.V."/>
            <person name="Stajich J.E."/>
            <person name="Kennedy P.G."/>
        </authorList>
    </citation>
    <scope>NUCLEOTIDE SEQUENCE</scope>
    <source>
        <strain evidence="4">FC423</strain>
    </source>
</reference>
<dbReference type="OrthoDB" id="3267146at2759"/>
<dbReference type="Proteomes" id="UP000823399">
    <property type="component" value="Unassembled WGS sequence"/>
</dbReference>